<dbReference type="InterPro" id="IPR012319">
    <property type="entry name" value="FPG_cat"/>
</dbReference>
<keyword evidence="9" id="KW-0238">DNA-binding</keyword>
<comment type="caution">
    <text evidence="17">The sequence shown here is derived from an EMBL/GenBank/DDBJ whole genome shotgun (WGS) entry which is preliminary data.</text>
</comment>
<evidence type="ECO:0000256" key="1">
    <source>
        <dbReference type="ARBA" id="ARBA00001668"/>
    </source>
</evidence>
<name>K2RE66_METFP</name>
<dbReference type="GO" id="GO:0003684">
    <property type="term" value="F:damaged DNA binding"/>
    <property type="evidence" value="ECO:0007669"/>
    <property type="project" value="InterPro"/>
</dbReference>
<dbReference type="PATRIC" id="fig|1204725.3.peg.23"/>
<keyword evidence="10" id="KW-0234">DNA repair</keyword>
<dbReference type="PANTHER" id="PTHR22993">
    <property type="entry name" value="FORMAMIDOPYRIMIDINE-DNA GLYCOSYLASE"/>
    <property type="match status" value="1"/>
</dbReference>
<evidence type="ECO:0000256" key="8">
    <source>
        <dbReference type="ARBA" id="ARBA00022833"/>
    </source>
</evidence>
<keyword evidence="5" id="KW-0227">DNA damage</keyword>
<evidence type="ECO:0000256" key="10">
    <source>
        <dbReference type="ARBA" id="ARBA00023204"/>
    </source>
</evidence>
<feature type="domain" description="FPG-type" evidence="15">
    <location>
        <begin position="236"/>
        <end position="270"/>
    </location>
</feature>
<evidence type="ECO:0000313" key="17">
    <source>
        <dbReference type="EMBL" id="EKF86644.1"/>
    </source>
</evidence>
<organism evidence="17 18">
    <name type="scientific">Methanobacterium formicicum (strain DSM 3637 / PP1)</name>
    <dbReference type="NCBI Taxonomy" id="1204725"/>
    <lineage>
        <taxon>Archaea</taxon>
        <taxon>Methanobacteriati</taxon>
        <taxon>Methanobacteriota</taxon>
        <taxon>Methanomada group</taxon>
        <taxon>Methanobacteria</taxon>
        <taxon>Methanobacteriales</taxon>
        <taxon>Methanobacteriaceae</taxon>
        <taxon>Methanobacterium</taxon>
    </lineage>
</organism>
<dbReference type="InterPro" id="IPR035937">
    <property type="entry name" value="FPG_N"/>
</dbReference>
<dbReference type="InterPro" id="IPR015886">
    <property type="entry name" value="H2TH_FPG"/>
</dbReference>
<keyword evidence="11" id="KW-0456">Lyase</keyword>
<dbReference type="RefSeq" id="WP_004029195.1">
    <property type="nucleotide sequence ID" value="NZ_AMPO01000001.1"/>
</dbReference>
<keyword evidence="18" id="KW-1185">Reference proteome</keyword>
<feature type="domain" description="Formamidopyrimidine-DNA glycosylase catalytic" evidence="16">
    <location>
        <begin position="2"/>
        <end position="106"/>
    </location>
</feature>
<keyword evidence="4" id="KW-0479">Metal-binding</keyword>
<evidence type="ECO:0000259" key="15">
    <source>
        <dbReference type="PROSITE" id="PS51066"/>
    </source>
</evidence>
<dbReference type="GO" id="GO:0006284">
    <property type="term" value="P:base-excision repair"/>
    <property type="evidence" value="ECO:0007669"/>
    <property type="project" value="InterPro"/>
</dbReference>
<evidence type="ECO:0000256" key="5">
    <source>
        <dbReference type="ARBA" id="ARBA00022763"/>
    </source>
</evidence>
<accession>K2RE66</accession>
<dbReference type="Pfam" id="PF01149">
    <property type="entry name" value="Fapy_DNA_glyco"/>
    <property type="match status" value="1"/>
</dbReference>
<dbReference type="GO" id="GO:0016829">
    <property type="term" value="F:lyase activity"/>
    <property type="evidence" value="ECO:0007669"/>
    <property type="project" value="UniProtKB-KW"/>
</dbReference>
<dbReference type="Gene3D" id="1.10.8.50">
    <property type="match status" value="1"/>
</dbReference>
<evidence type="ECO:0000256" key="12">
    <source>
        <dbReference type="ARBA" id="ARBA00023268"/>
    </source>
</evidence>
<evidence type="ECO:0000256" key="9">
    <source>
        <dbReference type="ARBA" id="ARBA00023125"/>
    </source>
</evidence>
<dbReference type="SUPFAM" id="SSF57716">
    <property type="entry name" value="Glucocorticoid receptor-like (DNA-binding domain)"/>
    <property type="match status" value="1"/>
</dbReference>
<keyword evidence="13" id="KW-0326">Glycosidase</keyword>
<dbReference type="GO" id="GO:0008270">
    <property type="term" value="F:zinc ion binding"/>
    <property type="evidence" value="ECO:0007669"/>
    <property type="project" value="UniProtKB-KW"/>
</dbReference>
<gene>
    <name evidence="17" type="ORF">A994_00120</name>
</gene>
<dbReference type="SMART" id="SM01232">
    <property type="entry name" value="H2TH"/>
    <property type="match status" value="1"/>
</dbReference>
<evidence type="ECO:0000256" key="7">
    <source>
        <dbReference type="ARBA" id="ARBA00022801"/>
    </source>
</evidence>
<dbReference type="SMART" id="SM00898">
    <property type="entry name" value="Fapy_DNA_glyco"/>
    <property type="match status" value="1"/>
</dbReference>
<dbReference type="PROSITE" id="PS51066">
    <property type="entry name" value="ZF_FPG_2"/>
    <property type="match status" value="1"/>
</dbReference>
<dbReference type="GO" id="GO:0003906">
    <property type="term" value="F:DNA-(apurinic or apyrimidinic site) endonuclease activity"/>
    <property type="evidence" value="ECO:0007669"/>
    <property type="project" value="InterPro"/>
</dbReference>
<dbReference type="SUPFAM" id="SSF81624">
    <property type="entry name" value="N-terminal domain of MutM-like DNA repair proteins"/>
    <property type="match status" value="1"/>
</dbReference>
<dbReference type="SUPFAM" id="SSF46946">
    <property type="entry name" value="S13-like H2TH domain"/>
    <property type="match status" value="1"/>
</dbReference>
<dbReference type="EMBL" id="AMPO01000001">
    <property type="protein sequence ID" value="EKF86644.1"/>
    <property type="molecule type" value="Genomic_DNA"/>
</dbReference>
<dbReference type="InterPro" id="IPR010663">
    <property type="entry name" value="Znf_FPG/IleRS"/>
</dbReference>
<dbReference type="PROSITE" id="PS51068">
    <property type="entry name" value="FPG_CAT"/>
    <property type="match status" value="1"/>
</dbReference>
<keyword evidence="7" id="KW-0378">Hydrolase</keyword>
<evidence type="ECO:0000256" key="14">
    <source>
        <dbReference type="PROSITE-ProRule" id="PRU00391"/>
    </source>
</evidence>
<evidence type="ECO:0000256" key="3">
    <source>
        <dbReference type="ARBA" id="ARBA00009409"/>
    </source>
</evidence>
<sequence>MAELPELIILAGQMDKELSSKEFQQGELRQEKSLNLTADEFIQKIKGKKVIKVYNKGKWIFIQLSDDYHLLLNLGMGADILYHEPGADLPEEYQCLFQFTDGSSFSCKFWWIGRAELLQDEELPQHKATKDIAISPLDAEFTTEHFRELCGARSQIKNLILNQKKIGGIGNVYIHDILFRAKIHPKKVANTLETCKVDKLHDMIQENLKNAIEIGGLAYEKDFYGQNNGFDRDYFLVAYKEGEPCPKCGGTIEKIKTGSTSSYICPHCQEL</sequence>
<evidence type="ECO:0000256" key="6">
    <source>
        <dbReference type="ARBA" id="ARBA00022771"/>
    </source>
</evidence>
<keyword evidence="8" id="KW-0862">Zinc</keyword>
<dbReference type="Pfam" id="PF06831">
    <property type="entry name" value="H2TH"/>
    <property type="match status" value="1"/>
</dbReference>
<reference evidence="17 18" key="1">
    <citation type="journal article" date="2012" name="J. Bacteriol.">
        <title>Draft genome sequence of Methanobacterium formicicum DSM 3637, an archaebacterium isolated from the methane producer amoeba Pelomyxa palustris.</title>
        <authorList>
            <person name="Gutierrez G."/>
        </authorList>
    </citation>
    <scope>NUCLEOTIDE SEQUENCE [LARGE SCALE GENOMIC DNA]</scope>
    <source>
        <strain evidence="18">DSM 3637 / PP1</strain>
    </source>
</reference>
<evidence type="ECO:0000259" key="16">
    <source>
        <dbReference type="PROSITE" id="PS51068"/>
    </source>
</evidence>
<protein>
    <submittedName>
        <fullName evidence="17">Formamidopyrimidine-DNA glycosylase</fullName>
    </submittedName>
</protein>
<dbReference type="Pfam" id="PF06827">
    <property type="entry name" value="zf-FPG_IleRS"/>
    <property type="match status" value="1"/>
</dbReference>
<evidence type="ECO:0000313" key="18">
    <source>
        <dbReference type="Proteomes" id="UP000007360"/>
    </source>
</evidence>
<dbReference type="GO" id="GO:0034039">
    <property type="term" value="F:8-oxo-7,8-dihydroguanine DNA N-glycosylase activity"/>
    <property type="evidence" value="ECO:0007669"/>
    <property type="project" value="TreeGrafter"/>
</dbReference>
<dbReference type="OrthoDB" id="53322at2157"/>
<comment type="catalytic activity">
    <reaction evidence="1">
        <text>Hydrolysis of DNA containing ring-opened 7-methylguanine residues, releasing 2,6-diamino-4-hydroxy-5-(N-methyl)formamidopyrimidine.</text>
        <dbReference type="EC" id="3.2.2.23"/>
    </reaction>
</comment>
<comment type="cofactor">
    <cofactor evidence="2">
        <name>Zn(2+)</name>
        <dbReference type="ChEBI" id="CHEBI:29105"/>
    </cofactor>
</comment>
<dbReference type="InterPro" id="IPR010979">
    <property type="entry name" value="Ribosomal_uS13-like_H2TH"/>
</dbReference>
<evidence type="ECO:0000256" key="2">
    <source>
        <dbReference type="ARBA" id="ARBA00001947"/>
    </source>
</evidence>
<dbReference type="Proteomes" id="UP000007360">
    <property type="component" value="Unassembled WGS sequence"/>
</dbReference>
<dbReference type="AlphaFoldDB" id="K2RE66"/>
<evidence type="ECO:0000256" key="4">
    <source>
        <dbReference type="ARBA" id="ARBA00022723"/>
    </source>
</evidence>
<keyword evidence="6 14" id="KW-0863">Zinc-finger</keyword>
<evidence type="ECO:0000256" key="13">
    <source>
        <dbReference type="ARBA" id="ARBA00023295"/>
    </source>
</evidence>
<evidence type="ECO:0000256" key="11">
    <source>
        <dbReference type="ARBA" id="ARBA00023239"/>
    </source>
</evidence>
<comment type="similarity">
    <text evidence="3">Belongs to the FPG family.</text>
</comment>
<dbReference type="PANTHER" id="PTHR22993:SF9">
    <property type="entry name" value="FORMAMIDOPYRIMIDINE-DNA GLYCOSYLASE"/>
    <property type="match status" value="1"/>
</dbReference>
<proteinExistence type="inferred from homology"/>
<keyword evidence="12" id="KW-0511">Multifunctional enzyme</keyword>
<dbReference type="Gene3D" id="3.20.190.10">
    <property type="entry name" value="MutM-like, N-terminal"/>
    <property type="match status" value="1"/>
</dbReference>
<dbReference type="InterPro" id="IPR000214">
    <property type="entry name" value="Znf_DNA_glyclase/AP_lyase"/>
</dbReference>